<feature type="compositionally biased region" description="Gly residues" evidence="1">
    <location>
        <begin position="340"/>
        <end position="365"/>
    </location>
</feature>
<name>A0ABW1JPT6_9NOCA</name>
<dbReference type="Proteomes" id="UP001596223">
    <property type="component" value="Unassembled WGS sequence"/>
</dbReference>
<feature type="region of interest" description="Disordered" evidence="1">
    <location>
        <begin position="237"/>
        <end position="447"/>
    </location>
</feature>
<organism evidence="2 3">
    <name type="scientific">Nocardia lasii</name>
    <dbReference type="NCBI Taxonomy" id="1616107"/>
    <lineage>
        <taxon>Bacteria</taxon>
        <taxon>Bacillati</taxon>
        <taxon>Actinomycetota</taxon>
        <taxon>Actinomycetes</taxon>
        <taxon>Mycobacteriales</taxon>
        <taxon>Nocardiaceae</taxon>
        <taxon>Nocardia</taxon>
    </lineage>
</organism>
<protein>
    <recommendedName>
        <fullName evidence="4">PPE domain-containing protein</fullName>
    </recommendedName>
</protein>
<feature type="compositionally biased region" description="Low complexity" evidence="1">
    <location>
        <begin position="324"/>
        <end position="339"/>
    </location>
</feature>
<reference evidence="3" key="1">
    <citation type="journal article" date="2019" name="Int. J. Syst. Evol. Microbiol.">
        <title>The Global Catalogue of Microorganisms (GCM) 10K type strain sequencing project: providing services to taxonomists for standard genome sequencing and annotation.</title>
        <authorList>
            <consortium name="The Broad Institute Genomics Platform"/>
            <consortium name="The Broad Institute Genome Sequencing Center for Infectious Disease"/>
            <person name="Wu L."/>
            <person name="Ma J."/>
        </authorList>
    </citation>
    <scope>NUCLEOTIDE SEQUENCE [LARGE SCALE GENOMIC DNA]</scope>
    <source>
        <strain evidence="3">CCUG 36956</strain>
    </source>
</reference>
<dbReference type="EMBL" id="JBHSQN010000003">
    <property type="protein sequence ID" value="MFC6011020.1"/>
    <property type="molecule type" value="Genomic_DNA"/>
</dbReference>
<evidence type="ECO:0000313" key="3">
    <source>
        <dbReference type="Proteomes" id="UP001596223"/>
    </source>
</evidence>
<sequence>MYPASNPNPFMRGTTEMDGLGARMMNGLTNLIGGGEPEDTVDAATVQDRYNNLRDSVRGRVGELGYDGAYRPLEVLSPEDFEGDVAALRAKVDKIDLAAVRNLSDAWKKITERNSTSLTDFQSQIARGTDPQVWRGATADAAAQTVADYQAMGARVSSASALTGNKIDELLTGLEPTKELVPHAPEHRSGIDNARSWVVGRGWRNDDVAEANAATEARRVLRTVYAPVVRESDADVPVIPLPKPIGSDGGVPDGGGGNGGGGGSTGGAGTRPASETPDGTQPATVIPDEGQNAPQNSQQPDDTTQDQDSQDPGGDTTPQSSPETAAAGTPNTPTTPNVGSPGGGPGSGLGAGGGAGAGGSGGGSPGAAVPGTPGSGLAAARAGAGTAAGSSAGRAGMGGMGAPGAGRGKGEDEEAKGVPDYLINQANGNELTGLDDLPKTVPPVIGS</sequence>
<proteinExistence type="predicted"/>
<evidence type="ECO:0000313" key="2">
    <source>
        <dbReference type="EMBL" id="MFC6011020.1"/>
    </source>
</evidence>
<feature type="compositionally biased region" description="Gly residues" evidence="1">
    <location>
        <begin position="247"/>
        <end position="269"/>
    </location>
</feature>
<evidence type="ECO:0000256" key="1">
    <source>
        <dbReference type="SAM" id="MobiDB-lite"/>
    </source>
</evidence>
<comment type="caution">
    <text evidence="2">The sequence shown here is derived from an EMBL/GenBank/DDBJ whole genome shotgun (WGS) entry which is preliminary data.</text>
</comment>
<feature type="compositionally biased region" description="Low complexity" evidence="1">
    <location>
        <begin position="366"/>
        <end position="394"/>
    </location>
</feature>
<evidence type="ECO:0008006" key="4">
    <source>
        <dbReference type="Google" id="ProtNLM"/>
    </source>
</evidence>
<dbReference type="RefSeq" id="WP_378601871.1">
    <property type="nucleotide sequence ID" value="NZ_JBHSQN010000003.1"/>
</dbReference>
<feature type="compositionally biased region" description="Gly residues" evidence="1">
    <location>
        <begin position="395"/>
        <end position="407"/>
    </location>
</feature>
<accession>A0ABW1JPT6</accession>
<gene>
    <name evidence="2" type="ORF">ACFP3H_08145</name>
</gene>
<keyword evidence="3" id="KW-1185">Reference proteome</keyword>